<keyword evidence="3" id="KW-1185">Reference proteome</keyword>
<evidence type="ECO:0000256" key="1">
    <source>
        <dbReference type="SAM" id="MobiDB-lite"/>
    </source>
</evidence>
<dbReference type="EMBL" id="AVOT02066577">
    <property type="protein sequence ID" value="MBW0558359.1"/>
    <property type="molecule type" value="Genomic_DNA"/>
</dbReference>
<feature type="compositionally biased region" description="Polar residues" evidence="1">
    <location>
        <begin position="10"/>
        <end position="26"/>
    </location>
</feature>
<comment type="caution">
    <text evidence="2">The sequence shown here is derived from an EMBL/GenBank/DDBJ whole genome shotgun (WGS) entry which is preliminary data.</text>
</comment>
<proteinExistence type="predicted"/>
<accession>A0A9Q3JA36</accession>
<evidence type="ECO:0000313" key="3">
    <source>
        <dbReference type="Proteomes" id="UP000765509"/>
    </source>
</evidence>
<evidence type="ECO:0000313" key="2">
    <source>
        <dbReference type="EMBL" id="MBW0558359.1"/>
    </source>
</evidence>
<feature type="region of interest" description="Disordered" evidence="1">
    <location>
        <begin position="1"/>
        <end position="37"/>
    </location>
</feature>
<sequence>MRPSPILQPRDSQIVNSQQLQHVASSSRRREDQSPLPFPAAQVFHKREHCPIQVIREDLNIENDRQDAVESFFRIADVRCGYETLIKNQVLFLSSKFV</sequence>
<dbReference type="Proteomes" id="UP000765509">
    <property type="component" value="Unassembled WGS sequence"/>
</dbReference>
<name>A0A9Q3JA36_9BASI</name>
<reference evidence="2" key="1">
    <citation type="submission" date="2021-03" db="EMBL/GenBank/DDBJ databases">
        <title>Draft genome sequence of rust myrtle Austropuccinia psidii MF-1, a brazilian biotype.</title>
        <authorList>
            <person name="Quecine M.C."/>
            <person name="Pachon D.M.R."/>
            <person name="Bonatelli M.L."/>
            <person name="Correr F.H."/>
            <person name="Franceschini L.M."/>
            <person name="Leite T.F."/>
            <person name="Margarido G.R.A."/>
            <person name="Almeida C.A."/>
            <person name="Ferrarezi J.A."/>
            <person name="Labate C.A."/>
        </authorList>
    </citation>
    <scope>NUCLEOTIDE SEQUENCE</scope>
    <source>
        <strain evidence="2">MF-1</strain>
    </source>
</reference>
<organism evidence="2 3">
    <name type="scientific">Austropuccinia psidii MF-1</name>
    <dbReference type="NCBI Taxonomy" id="1389203"/>
    <lineage>
        <taxon>Eukaryota</taxon>
        <taxon>Fungi</taxon>
        <taxon>Dikarya</taxon>
        <taxon>Basidiomycota</taxon>
        <taxon>Pucciniomycotina</taxon>
        <taxon>Pucciniomycetes</taxon>
        <taxon>Pucciniales</taxon>
        <taxon>Sphaerophragmiaceae</taxon>
        <taxon>Austropuccinia</taxon>
    </lineage>
</organism>
<protein>
    <submittedName>
        <fullName evidence="2">Uncharacterized protein</fullName>
    </submittedName>
</protein>
<gene>
    <name evidence="2" type="ORF">O181_098074</name>
</gene>
<dbReference type="AlphaFoldDB" id="A0A9Q3JA36"/>